<evidence type="ECO:0000256" key="2">
    <source>
        <dbReference type="ARBA" id="ARBA00022475"/>
    </source>
</evidence>
<evidence type="ECO:0000259" key="7">
    <source>
        <dbReference type="Pfam" id="PF06271"/>
    </source>
</evidence>
<dbReference type="RefSeq" id="WP_324618703.1">
    <property type="nucleotide sequence ID" value="NZ_JAYKOT010000001.1"/>
</dbReference>
<evidence type="ECO:0000256" key="6">
    <source>
        <dbReference type="SAM" id="Phobius"/>
    </source>
</evidence>
<dbReference type="Proteomes" id="UP001357733">
    <property type="component" value="Unassembled WGS sequence"/>
</dbReference>
<name>A0AAW9MX99_9FIRM</name>
<organism evidence="8 9">
    <name type="scientific">Citroniella saccharovorans</name>
    <dbReference type="NCBI Taxonomy" id="2053367"/>
    <lineage>
        <taxon>Bacteria</taxon>
        <taxon>Bacillati</taxon>
        <taxon>Bacillota</taxon>
        <taxon>Tissierellia</taxon>
        <taxon>Tissierellales</taxon>
        <taxon>Peptoniphilaceae</taxon>
        <taxon>Citroniella</taxon>
    </lineage>
</organism>
<dbReference type="InterPro" id="IPR051791">
    <property type="entry name" value="Pra-immunoreactive"/>
</dbReference>
<feature type="domain" description="RDD" evidence="7">
    <location>
        <begin position="79"/>
        <end position="199"/>
    </location>
</feature>
<dbReference type="AlphaFoldDB" id="A0AAW9MX99"/>
<evidence type="ECO:0000256" key="3">
    <source>
        <dbReference type="ARBA" id="ARBA00022692"/>
    </source>
</evidence>
<dbReference type="PANTHER" id="PTHR36115:SF9">
    <property type="entry name" value="LMO1584 PROTEIN"/>
    <property type="match status" value="1"/>
</dbReference>
<dbReference type="InterPro" id="IPR010432">
    <property type="entry name" value="RDD"/>
</dbReference>
<gene>
    <name evidence="8" type="ORF">VLK81_01270</name>
</gene>
<evidence type="ECO:0000256" key="4">
    <source>
        <dbReference type="ARBA" id="ARBA00022989"/>
    </source>
</evidence>
<dbReference type="GO" id="GO:0005886">
    <property type="term" value="C:plasma membrane"/>
    <property type="evidence" value="ECO:0007669"/>
    <property type="project" value="UniProtKB-SubCell"/>
</dbReference>
<evidence type="ECO:0000256" key="1">
    <source>
        <dbReference type="ARBA" id="ARBA00004651"/>
    </source>
</evidence>
<comment type="caution">
    <text evidence="8">The sequence shown here is derived from an EMBL/GenBank/DDBJ whole genome shotgun (WGS) entry which is preliminary data.</text>
</comment>
<evidence type="ECO:0000256" key="5">
    <source>
        <dbReference type="ARBA" id="ARBA00023136"/>
    </source>
</evidence>
<keyword evidence="2" id="KW-1003">Cell membrane</keyword>
<reference evidence="8 9" key="1">
    <citation type="submission" date="2024-01" db="EMBL/GenBank/DDBJ databases">
        <title>Complete genome sequence of Citroniella saccharovorans strain M6.X9, isolated from human fecal sample.</title>
        <authorList>
            <person name="Cheng G."/>
            <person name="Westerholm M."/>
            <person name="Schnurer A."/>
        </authorList>
    </citation>
    <scope>NUCLEOTIDE SEQUENCE [LARGE SCALE GENOMIC DNA]</scope>
    <source>
        <strain evidence="8 9">DSM 29873</strain>
    </source>
</reference>
<evidence type="ECO:0000313" key="9">
    <source>
        <dbReference type="Proteomes" id="UP001357733"/>
    </source>
</evidence>
<feature type="transmembrane region" description="Helical" evidence="6">
    <location>
        <begin position="117"/>
        <end position="135"/>
    </location>
</feature>
<feature type="transmembrane region" description="Helical" evidence="6">
    <location>
        <begin position="166"/>
        <end position="186"/>
    </location>
</feature>
<feature type="transmembrane region" description="Helical" evidence="6">
    <location>
        <begin position="77"/>
        <end position="97"/>
    </location>
</feature>
<keyword evidence="9" id="KW-1185">Reference proteome</keyword>
<accession>A0AAW9MX99</accession>
<sequence>MSDENKKILNDLNDKKDIEFIYPFHDDDKIYESSNKKKEEASNEDLNIQSKSEETFFNKSSLDEEYERRLYNKSRSFIYAGFSLRFIAFLIDCFLASNIKSIIFNIFSIDPLTRLGAAFSTIIVLLYFSISSYLTKGQSIGKIIMGLKVIYEKDDFNLLDIIFREVVARFLLLNFPTNLFALLIFFNDENKSITDYLAKSVVVKEKEYEYVLSKEGVSSI</sequence>
<keyword evidence="4 6" id="KW-1133">Transmembrane helix</keyword>
<dbReference type="Pfam" id="PF06271">
    <property type="entry name" value="RDD"/>
    <property type="match status" value="1"/>
</dbReference>
<evidence type="ECO:0000313" key="8">
    <source>
        <dbReference type="EMBL" id="MEB3428667.1"/>
    </source>
</evidence>
<proteinExistence type="predicted"/>
<keyword evidence="3 6" id="KW-0812">Transmembrane</keyword>
<comment type="subcellular location">
    <subcellularLocation>
        <location evidence="1">Cell membrane</location>
        <topology evidence="1">Multi-pass membrane protein</topology>
    </subcellularLocation>
</comment>
<dbReference type="EMBL" id="JAYKOT010000001">
    <property type="protein sequence ID" value="MEB3428667.1"/>
    <property type="molecule type" value="Genomic_DNA"/>
</dbReference>
<dbReference type="PANTHER" id="PTHR36115">
    <property type="entry name" value="PROLINE-RICH ANTIGEN HOMOLOG-RELATED"/>
    <property type="match status" value="1"/>
</dbReference>
<protein>
    <submittedName>
        <fullName evidence="8">RDD family protein</fullName>
    </submittedName>
</protein>
<keyword evidence="5 6" id="KW-0472">Membrane</keyword>